<keyword evidence="2" id="KW-0689">Ribosomal protein</keyword>
<evidence type="ECO:0000313" key="3">
    <source>
        <dbReference type="Proteomes" id="UP000053157"/>
    </source>
</evidence>
<comment type="caution">
    <text evidence="2">The sequence shown here is derived from an EMBL/GenBank/DDBJ whole genome shotgun (WGS) entry which is preliminary data.</text>
</comment>
<dbReference type="RefSeq" id="WP_058573833.1">
    <property type="nucleotide sequence ID" value="NZ_LOPV01000712.1"/>
</dbReference>
<dbReference type="AlphaFoldDB" id="A0A0W1R2S2"/>
<evidence type="ECO:0000313" key="2">
    <source>
        <dbReference type="EMBL" id="KTG07586.1"/>
    </source>
</evidence>
<keyword evidence="3" id="KW-1185">Reference proteome</keyword>
<dbReference type="Proteomes" id="UP000053157">
    <property type="component" value="Unassembled WGS sequence"/>
</dbReference>
<accession>A0A0W1R2S2</accession>
<keyword evidence="2" id="KW-0687">Ribonucleoprotein</keyword>
<dbReference type="InterPro" id="IPR055935">
    <property type="entry name" value="DUF7513"/>
</dbReference>
<dbReference type="GO" id="GO:0005840">
    <property type="term" value="C:ribosome"/>
    <property type="evidence" value="ECO:0007669"/>
    <property type="project" value="UniProtKB-KW"/>
</dbReference>
<dbReference type="Pfam" id="PF24353">
    <property type="entry name" value="DUF7513"/>
    <property type="match status" value="1"/>
</dbReference>
<sequence>MSRLEKLLSGWTFRTATPTFDAGDVITAYVTHRDSDGYSVRVGDSVIRVGDVDDVAIETKVRLKITSFDDATYEGTGEVVDVLGEDG</sequence>
<reference evidence="2 3" key="1">
    <citation type="submission" date="2015-12" db="EMBL/GenBank/DDBJ databases">
        <title>Haloferax profundi sp. nov. isolated from the Discovery deep brine-seawater interface in the Red Sea.</title>
        <authorList>
            <person name="Zhang G."/>
            <person name="Stingl U."/>
            <person name="Rashid M."/>
        </authorList>
    </citation>
    <scope>NUCLEOTIDE SEQUENCE [LARGE SCALE GENOMIC DNA]</scope>
    <source>
        <strain evidence="2 3">SB29</strain>
    </source>
</reference>
<proteinExistence type="predicted"/>
<dbReference type="OrthoDB" id="198699at2157"/>
<organism evidence="2 3">
    <name type="scientific">Haloferax profundi</name>
    <dbReference type="NCBI Taxonomy" id="1544718"/>
    <lineage>
        <taxon>Archaea</taxon>
        <taxon>Methanobacteriati</taxon>
        <taxon>Methanobacteriota</taxon>
        <taxon>Stenosarchaea group</taxon>
        <taxon>Halobacteria</taxon>
        <taxon>Halobacteriales</taxon>
        <taxon>Haloferacaceae</taxon>
        <taxon>Haloferax</taxon>
    </lineage>
</organism>
<evidence type="ECO:0000259" key="1">
    <source>
        <dbReference type="Pfam" id="PF24353"/>
    </source>
</evidence>
<dbReference type="EMBL" id="LOPV01000712">
    <property type="protein sequence ID" value="KTG07586.1"/>
    <property type="molecule type" value="Genomic_DNA"/>
</dbReference>
<gene>
    <name evidence="2" type="ORF">AUR66_04830</name>
</gene>
<protein>
    <submittedName>
        <fullName evidence="2">30S ribosomal protein S1</fullName>
    </submittedName>
</protein>
<feature type="domain" description="DUF7513" evidence="1">
    <location>
        <begin position="1"/>
        <end position="81"/>
    </location>
</feature>
<name>A0A0W1R2S2_9EURY</name>